<dbReference type="KEGG" id="hli:HLI_06715"/>
<dbReference type="InterPro" id="IPR000182">
    <property type="entry name" value="GNAT_dom"/>
</dbReference>
<evidence type="ECO:0000259" key="3">
    <source>
        <dbReference type="PROSITE" id="PS51186"/>
    </source>
</evidence>
<organism evidence="4 5">
    <name type="scientific">Halobacillus litoralis</name>
    <dbReference type="NCBI Taxonomy" id="45668"/>
    <lineage>
        <taxon>Bacteria</taxon>
        <taxon>Bacillati</taxon>
        <taxon>Bacillota</taxon>
        <taxon>Bacilli</taxon>
        <taxon>Bacillales</taxon>
        <taxon>Bacillaceae</taxon>
        <taxon>Halobacillus</taxon>
    </lineage>
</organism>
<dbReference type="OrthoDB" id="9797826at2"/>
<dbReference type="InterPro" id="IPR050832">
    <property type="entry name" value="Bact_Acetyltransf"/>
</dbReference>
<sequence length="141" mass="16156">MLREANTRDADALVPLMKTLGYPTTAEKMRTRMERIFSKEEYQTFVWEENEKLSGMIGMRLSYAYHTDEPHVRVIAFAVNEDSQGKGIGGKLMKAAEQWGKANDATTVMLNSGNRKEREATHEIYRHYGFEGTATGFYKHI</sequence>
<dbReference type="CDD" id="cd04301">
    <property type="entry name" value="NAT_SF"/>
    <property type="match status" value="1"/>
</dbReference>
<proteinExistence type="predicted"/>
<dbReference type="GO" id="GO:0016747">
    <property type="term" value="F:acyltransferase activity, transferring groups other than amino-acyl groups"/>
    <property type="evidence" value="ECO:0007669"/>
    <property type="project" value="InterPro"/>
</dbReference>
<dbReference type="Pfam" id="PF00583">
    <property type="entry name" value="Acetyltransf_1"/>
    <property type="match status" value="1"/>
</dbReference>
<keyword evidence="2" id="KW-0012">Acyltransferase</keyword>
<evidence type="ECO:0000313" key="5">
    <source>
        <dbReference type="Proteomes" id="UP000287756"/>
    </source>
</evidence>
<dbReference type="InterPro" id="IPR016181">
    <property type="entry name" value="Acyl_CoA_acyltransferase"/>
</dbReference>
<protein>
    <submittedName>
        <fullName evidence="4">GNAT family N-acetyltransferase</fullName>
    </submittedName>
</protein>
<feature type="domain" description="N-acetyltransferase" evidence="3">
    <location>
        <begin position="1"/>
        <end position="141"/>
    </location>
</feature>
<evidence type="ECO:0000313" key="4">
    <source>
        <dbReference type="EMBL" id="QAS51930.1"/>
    </source>
</evidence>
<dbReference type="AlphaFoldDB" id="A0A410MB73"/>
<evidence type="ECO:0000256" key="1">
    <source>
        <dbReference type="ARBA" id="ARBA00022679"/>
    </source>
</evidence>
<accession>A0A410MB73</accession>
<reference evidence="4 5" key="1">
    <citation type="submission" date="2018-01" db="EMBL/GenBank/DDBJ databases">
        <title>The whole genome sequencing and assembly of Halobacillus litoralis ERB031 strain.</title>
        <authorList>
            <person name="Lee S.-J."/>
            <person name="Park M.-K."/>
            <person name="Kim J.-Y."/>
            <person name="Lee Y.-J."/>
            <person name="Yi H."/>
            <person name="Bahn Y.-S."/>
            <person name="Kim J.F."/>
            <person name="Lee D.-W."/>
        </authorList>
    </citation>
    <scope>NUCLEOTIDE SEQUENCE [LARGE SCALE GENOMIC DNA]</scope>
    <source>
        <strain evidence="4 5">ERB 031</strain>
    </source>
</reference>
<keyword evidence="1 4" id="KW-0808">Transferase</keyword>
<dbReference type="SUPFAM" id="SSF55729">
    <property type="entry name" value="Acyl-CoA N-acyltransferases (Nat)"/>
    <property type="match status" value="1"/>
</dbReference>
<dbReference type="Gene3D" id="3.40.630.30">
    <property type="match status" value="1"/>
</dbReference>
<evidence type="ECO:0000256" key="2">
    <source>
        <dbReference type="ARBA" id="ARBA00023315"/>
    </source>
</evidence>
<dbReference type="PANTHER" id="PTHR43877">
    <property type="entry name" value="AMINOALKYLPHOSPHONATE N-ACETYLTRANSFERASE-RELATED-RELATED"/>
    <property type="match status" value="1"/>
</dbReference>
<dbReference type="Proteomes" id="UP000287756">
    <property type="component" value="Chromosome"/>
</dbReference>
<name>A0A410MB73_9BACI</name>
<dbReference type="RefSeq" id="WP_128524085.1">
    <property type="nucleotide sequence ID" value="NZ_CP026118.1"/>
</dbReference>
<gene>
    <name evidence="4" type="ORF">HLI_06715</name>
</gene>
<dbReference type="PROSITE" id="PS51186">
    <property type="entry name" value="GNAT"/>
    <property type="match status" value="1"/>
</dbReference>
<dbReference type="EMBL" id="CP026118">
    <property type="protein sequence ID" value="QAS51930.1"/>
    <property type="molecule type" value="Genomic_DNA"/>
</dbReference>